<dbReference type="OrthoDB" id="339325at2759"/>
<dbReference type="InterPro" id="IPR000719">
    <property type="entry name" value="Prot_kinase_dom"/>
</dbReference>
<dbReference type="CDD" id="cd13999">
    <property type="entry name" value="STKc_MAP3K-like"/>
    <property type="match status" value="1"/>
</dbReference>
<dbReference type="PANTHER" id="PTHR44329">
    <property type="entry name" value="SERINE/THREONINE-PROTEIN KINASE TNNI3K-RELATED"/>
    <property type="match status" value="1"/>
</dbReference>
<comment type="catalytic activity">
    <reaction evidence="7">
        <text>L-seryl-[protein] + ATP = O-phospho-L-seryl-[protein] + ADP + H(+)</text>
        <dbReference type="Rhea" id="RHEA:17989"/>
        <dbReference type="Rhea" id="RHEA-COMP:9863"/>
        <dbReference type="Rhea" id="RHEA-COMP:11604"/>
        <dbReference type="ChEBI" id="CHEBI:15378"/>
        <dbReference type="ChEBI" id="CHEBI:29999"/>
        <dbReference type="ChEBI" id="CHEBI:30616"/>
        <dbReference type="ChEBI" id="CHEBI:83421"/>
        <dbReference type="ChEBI" id="CHEBI:456216"/>
        <dbReference type="EC" id="2.7.11.1"/>
    </reaction>
</comment>
<dbReference type="GO" id="GO:0005524">
    <property type="term" value="F:ATP binding"/>
    <property type="evidence" value="ECO:0007669"/>
    <property type="project" value="UniProtKB-UniRule"/>
</dbReference>
<dbReference type="SMART" id="SM00220">
    <property type="entry name" value="S_TKc"/>
    <property type="match status" value="1"/>
</dbReference>
<keyword evidence="2" id="KW-0808">Transferase</keyword>
<keyword evidence="10" id="KW-1133">Transmembrane helix</keyword>
<feature type="transmembrane region" description="Helical" evidence="10">
    <location>
        <begin position="121"/>
        <end position="141"/>
    </location>
</feature>
<dbReference type="Pfam" id="PF07714">
    <property type="entry name" value="PK_Tyr_Ser-Thr"/>
    <property type="match status" value="1"/>
</dbReference>
<organism evidence="12 13">
    <name type="scientific">Seminavis robusta</name>
    <dbReference type="NCBI Taxonomy" id="568900"/>
    <lineage>
        <taxon>Eukaryota</taxon>
        <taxon>Sar</taxon>
        <taxon>Stramenopiles</taxon>
        <taxon>Ochrophyta</taxon>
        <taxon>Bacillariophyta</taxon>
        <taxon>Bacillariophyceae</taxon>
        <taxon>Bacillariophycidae</taxon>
        <taxon>Naviculales</taxon>
        <taxon>Naviculaceae</taxon>
        <taxon>Seminavis</taxon>
    </lineage>
</organism>
<feature type="region of interest" description="Disordered" evidence="9">
    <location>
        <begin position="346"/>
        <end position="407"/>
    </location>
</feature>
<feature type="compositionally biased region" description="Low complexity" evidence="9">
    <location>
        <begin position="441"/>
        <end position="456"/>
    </location>
</feature>
<feature type="compositionally biased region" description="Polar residues" evidence="9">
    <location>
        <begin position="206"/>
        <end position="222"/>
    </location>
</feature>
<dbReference type="EMBL" id="CAICTM010000970">
    <property type="protein sequence ID" value="CAB9518917.1"/>
    <property type="molecule type" value="Genomic_DNA"/>
</dbReference>
<keyword evidence="10" id="KW-0812">Transmembrane</keyword>
<dbReference type="PROSITE" id="PS50011">
    <property type="entry name" value="PROTEIN_KINASE_DOM"/>
    <property type="match status" value="1"/>
</dbReference>
<evidence type="ECO:0000259" key="11">
    <source>
        <dbReference type="PROSITE" id="PS50011"/>
    </source>
</evidence>
<feature type="region of interest" description="Disordered" evidence="9">
    <location>
        <begin position="428"/>
        <end position="457"/>
    </location>
</feature>
<feature type="compositionally biased region" description="Acidic residues" evidence="9">
    <location>
        <begin position="190"/>
        <end position="203"/>
    </location>
</feature>
<keyword evidence="3 8" id="KW-0547">Nucleotide-binding</keyword>
<feature type="compositionally biased region" description="Polar residues" evidence="9">
    <location>
        <begin position="281"/>
        <end position="291"/>
    </location>
</feature>
<feature type="compositionally biased region" description="Polar residues" evidence="9">
    <location>
        <begin position="303"/>
        <end position="322"/>
    </location>
</feature>
<feature type="region of interest" description="Disordered" evidence="9">
    <location>
        <begin position="1"/>
        <end position="46"/>
    </location>
</feature>
<evidence type="ECO:0000256" key="4">
    <source>
        <dbReference type="ARBA" id="ARBA00022777"/>
    </source>
</evidence>
<dbReference type="FunFam" id="3.30.200.20:FF:000034">
    <property type="entry name" value="Kinase suppressor of Ras 1"/>
    <property type="match status" value="1"/>
</dbReference>
<protein>
    <submittedName>
        <fullName evidence="12">Ephrin type-B receptor 3</fullName>
    </submittedName>
</protein>
<comment type="caution">
    <text evidence="12">The sequence shown here is derived from an EMBL/GenBank/DDBJ whole genome shotgun (WGS) entry which is preliminary data.</text>
</comment>
<feature type="region of interest" description="Disordered" evidence="9">
    <location>
        <begin position="617"/>
        <end position="645"/>
    </location>
</feature>
<proteinExistence type="predicted"/>
<feature type="binding site" evidence="8">
    <location>
        <position position="734"/>
    </location>
    <ligand>
        <name>ATP</name>
        <dbReference type="ChEBI" id="CHEBI:30616"/>
    </ligand>
</feature>
<dbReference type="InterPro" id="IPR008271">
    <property type="entry name" value="Ser/Thr_kinase_AS"/>
</dbReference>
<dbReference type="Proteomes" id="UP001153069">
    <property type="component" value="Unassembled WGS sequence"/>
</dbReference>
<feature type="compositionally biased region" description="Polar residues" evidence="9">
    <location>
        <begin position="383"/>
        <end position="398"/>
    </location>
</feature>
<gene>
    <name evidence="12" type="ORF">SEMRO_972_G226600.1</name>
</gene>
<feature type="compositionally biased region" description="Low complexity" evidence="9">
    <location>
        <begin position="144"/>
        <end position="154"/>
    </location>
</feature>
<dbReference type="PROSITE" id="PS00108">
    <property type="entry name" value="PROTEIN_KINASE_ST"/>
    <property type="match status" value="1"/>
</dbReference>
<dbReference type="GO" id="GO:0004674">
    <property type="term" value="F:protein serine/threonine kinase activity"/>
    <property type="evidence" value="ECO:0007669"/>
    <property type="project" value="UniProtKB-KW"/>
</dbReference>
<evidence type="ECO:0000313" key="13">
    <source>
        <dbReference type="Proteomes" id="UP001153069"/>
    </source>
</evidence>
<accession>A0A9N8ECI5</accession>
<dbReference type="Gene3D" id="3.30.200.20">
    <property type="entry name" value="Phosphorylase Kinase, domain 1"/>
    <property type="match status" value="1"/>
</dbReference>
<dbReference type="AlphaFoldDB" id="A0A9N8ECI5"/>
<feature type="compositionally biased region" description="Basic residues" evidence="9">
    <location>
        <begin position="155"/>
        <end position="185"/>
    </location>
</feature>
<dbReference type="InterPro" id="IPR017441">
    <property type="entry name" value="Protein_kinase_ATP_BS"/>
</dbReference>
<sequence length="1008" mass="109417">MGNKRRRTPSFVTAGIGDGQHVGRENSKQGQGGSHGQIGKLRRPPDDDLIRLAQTARRNSNNNPNNYRLRPARNERLFRIEDEPRRESRWDVMFGSPSTDGNGKLDTGFVNPMRATEPWQLSAFTLVGIVLLLSALFLHLVSDGSGSSSSSSGTQHHHSHRTPKYRRFHDRNNKRKSSGGATRKKKTDEWISDESGTEEEEGASDGQASTSTPKKATGSSNKAVFYSYQPRHRKPSAGGAKETYGATYSPLTAPKQEASGFHSRNYYLTPAHGPVMMPSYHSPSPASQNNKVRLASPSHHPQPLQNIDNNKRSSATKQQNLPPESPLADNSFVVATGLETFQADPPPVPVVAQIQPQQPLEITRPPLGIHGNMEEDDEESQHSSKNVTPRGQTHSPAVSPSLHPCQLSYTHSGSNSYTAYGNFHMDESHHVSNRGSGHTPSRVSSSSNHSSVGMMSPRVEVDIGDLETPRAGMTRKTVDVSLDGQGLNNRGGMLMKQGYQAYSNRAQPRPNSNSSNRSNNIEDPFQILRLPSVPSMGKPQAAGGLNAHHPVEGAQGSQQGQGAFGMPLLPSLDPSNRRPNAWKQEDNLSQTTNGTAAPRSISVEELRLVQMESGSASWQVQDAASGPGAANVQSSSKEPEKVPIVPDLGTSKDLFAFVPSTDDEETDGEFAVETNEARKSIVHKRANITEATDAASSLRSSIKFSELALAEVIGGGGFGQVWRAMWRGTPVAVKVLTGSAQAKHVSKAILEEFAAEINLLSGMRHPNICLYMGACVDPPNRAIITELAANGSLWDALRLPLCPPFQASDGFSRHSWPDHMYTPGKHGAPPTLTAPSIPPVPSVGSWPWVLVKHVACGAARGMAYLHSGDPPILHRDLKSANILLNESYTAKVCDFGLSRLKAQERSMTGNCGTVQWMAPEVLANQRYNEKADVYSYGIICTELLTRECPYEGMTAIQCALAVLNRDQRPELPKWCPPPLKALIKACVKKNPAERPTFTQIIAALDAMP</sequence>
<evidence type="ECO:0000313" key="12">
    <source>
        <dbReference type="EMBL" id="CAB9518917.1"/>
    </source>
</evidence>
<reference evidence="12" key="1">
    <citation type="submission" date="2020-06" db="EMBL/GenBank/DDBJ databases">
        <authorList>
            <consortium name="Plant Systems Biology data submission"/>
        </authorList>
    </citation>
    <scope>NUCLEOTIDE SEQUENCE</scope>
    <source>
        <strain evidence="12">D6</strain>
    </source>
</reference>
<feature type="region of interest" description="Disordered" evidence="9">
    <location>
        <begin position="531"/>
        <end position="599"/>
    </location>
</feature>
<comment type="catalytic activity">
    <reaction evidence="6">
        <text>L-threonyl-[protein] + ATP = O-phospho-L-threonyl-[protein] + ADP + H(+)</text>
        <dbReference type="Rhea" id="RHEA:46608"/>
        <dbReference type="Rhea" id="RHEA-COMP:11060"/>
        <dbReference type="Rhea" id="RHEA-COMP:11605"/>
        <dbReference type="ChEBI" id="CHEBI:15378"/>
        <dbReference type="ChEBI" id="CHEBI:30013"/>
        <dbReference type="ChEBI" id="CHEBI:30616"/>
        <dbReference type="ChEBI" id="CHEBI:61977"/>
        <dbReference type="ChEBI" id="CHEBI:456216"/>
        <dbReference type="EC" id="2.7.11.1"/>
    </reaction>
</comment>
<keyword evidence="5 8" id="KW-0067">ATP-binding</keyword>
<keyword evidence="4" id="KW-0418">Kinase</keyword>
<evidence type="ECO:0000256" key="5">
    <source>
        <dbReference type="ARBA" id="ARBA00022840"/>
    </source>
</evidence>
<dbReference type="InterPro" id="IPR051681">
    <property type="entry name" value="Ser/Thr_Kinases-Pseudokinases"/>
</dbReference>
<name>A0A9N8ECI5_9STRA</name>
<evidence type="ECO:0000256" key="9">
    <source>
        <dbReference type="SAM" id="MobiDB-lite"/>
    </source>
</evidence>
<feature type="domain" description="Protein kinase" evidence="11">
    <location>
        <begin position="707"/>
        <end position="1008"/>
    </location>
</feature>
<evidence type="ECO:0000256" key="10">
    <source>
        <dbReference type="SAM" id="Phobius"/>
    </source>
</evidence>
<keyword evidence="13" id="KW-1185">Reference proteome</keyword>
<dbReference type="PANTHER" id="PTHR44329:SF288">
    <property type="entry name" value="MITOGEN-ACTIVATED PROTEIN KINASE KINASE KINASE 20"/>
    <property type="match status" value="1"/>
</dbReference>
<dbReference type="InterPro" id="IPR001245">
    <property type="entry name" value="Ser-Thr/Tyr_kinase_cat_dom"/>
</dbReference>
<evidence type="ECO:0000256" key="6">
    <source>
        <dbReference type="ARBA" id="ARBA00047899"/>
    </source>
</evidence>
<evidence type="ECO:0000256" key="3">
    <source>
        <dbReference type="ARBA" id="ARBA00022741"/>
    </source>
</evidence>
<keyword evidence="1" id="KW-0723">Serine/threonine-protein kinase</keyword>
<feature type="compositionally biased region" description="Low complexity" evidence="9">
    <location>
        <begin position="350"/>
        <end position="359"/>
    </location>
</feature>
<keyword evidence="12" id="KW-0675">Receptor</keyword>
<feature type="region of interest" description="Disordered" evidence="9">
    <location>
        <begin position="144"/>
        <end position="242"/>
    </location>
</feature>
<evidence type="ECO:0000256" key="8">
    <source>
        <dbReference type="PROSITE-ProRule" id="PRU10141"/>
    </source>
</evidence>
<dbReference type="SUPFAM" id="SSF56112">
    <property type="entry name" value="Protein kinase-like (PK-like)"/>
    <property type="match status" value="1"/>
</dbReference>
<evidence type="ECO:0000256" key="7">
    <source>
        <dbReference type="ARBA" id="ARBA00048679"/>
    </source>
</evidence>
<dbReference type="PROSITE" id="PS00107">
    <property type="entry name" value="PROTEIN_KINASE_ATP"/>
    <property type="match status" value="1"/>
</dbReference>
<evidence type="ECO:0000256" key="1">
    <source>
        <dbReference type="ARBA" id="ARBA00022527"/>
    </source>
</evidence>
<keyword evidence="10" id="KW-0472">Membrane</keyword>
<feature type="region of interest" description="Disordered" evidence="9">
    <location>
        <begin position="278"/>
        <end position="329"/>
    </location>
</feature>
<dbReference type="Gene3D" id="1.10.510.10">
    <property type="entry name" value="Transferase(Phosphotransferase) domain 1"/>
    <property type="match status" value="1"/>
</dbReference>
<evidence type="ECO:0000256" key="2">
    <source>
        <dbReference type="ARBA" id="ARBA00022679"/>
    </source>
</evidence>
<dbReference type="InterPro" id="IPR011009">
    <property type="entry name" value="Kinase-like_dom_sf"/>
</dbReference>